<comment type="caution">
    <text evidence="3">The sequence shown here is derived from an EMBL/GenBank/DDBJ whole genome shotgun (WGS) entry which is preliminary data.</text>
</comment>
<organism evidence="3 4">
    <name type="scientific">Fusarium austroamericanum</name>
    <dbReference type="NCBI Taxonomy" id="282268"/>
    <lineage>
        <taxon>Eukaryota</taxon>
        <taxon>Fungi</taxon>
        <taxon>Dikarya</taxon>
        <taxon>Ascomycota</taxon>
        <taxon>Pezizomycotina</taxon>
        <taxon>Sordariomycetes</taxon>
        <taxon>Hypocreomycetidae</taxon>
        <taxon>Hypocreales</taxon>
        <taxon>Nectriaceae</taxon>
        <taxon>Fusarium</taxon>
    </lineage>
</organism>
<proteinExistence type="predicted"/>
<evidence type="ECO:0000313" key="4">
    <source>
        <dbReference type="Proteomes" id="UP000537989"/>
    </source>
</evidence>
<evidence type="ECO:0000256" key="2">
    <source>
        <dbReference type="SAM" id="Phobius"/>
    </source>
</evidence>
<keyword evidence="2" id="KW-1133">Transmembrane helix</keyword>
<keyword evidence="2" id="KW-0812">Transmembrane</keyword>
<name>A0AAN5YYH6_FUSAU</name>
<protein>
    <submittedName>
        <fullName evidence="3">Uncharacterized protein</fullName>
    </submittedName>
</protein>
<evidence type="ECO:0000313" key="3">
    <source>
        <dbReference type="EMBL" id="KAF5227658.1"/>
    </source>
</evidence>
<feature type="region of interest" description="Disordered" evidence="1">
    <location>
        <begin position="127"/>
        <end position="149"/>
    </location>
</feature>
<keyword evidence="2" id="KW-0472">Membrane</keyword>
<evidence type="ECO:0000256" key="1">
    <source>
        <dbReference type="SAM" id="MobiDB-lite"/>
    </source>
</evidence>
<dbReference type="Proteomes" id="UP000537989">
    <property type="component" value="Unassembled WGS sequence"/>
</dbReference>
<reference evidence="3 4" key="1">
    <citation type="submission" date="2020-02" db="EMBL/GenBank/DDBJ databases">
        <title>Identification and distribution of gene clusters putatively required for synthesis of sphingolipid metabolism inhibitors in phylogenetically diverse species of the filamentous fungus Fusarium.</title>
        <authorList>
            <person name="Kim H.-S."/>
            <person name="Busman M."/>
            <person name="Brown D.W."/>
            <person name="Divon H."/>
            <person name="Uhlig S."/>
            <person name="Proctor R.H."/>
        </authorList>
    </citation>
    <scope>NUCLEOTIDE SEQUENCE [LARGE SCALE GENOMIC DNA]</scope>
    <source>
        <strain evidence="3 4">NRRL 2903</strain>
    </source>
</reference>
<feature type="transmembrane region" description="Helical" evidence="2">
    <location>
        <begin position="235"/>
        <end position="253"/>
    </location>
</feature>
<gene>
    <name evidence="3" type="ORF">FAUST_11636</name>
</gene>
<dbReference type="AlphaFoldDB" id="A0AAN5YYH6"/>
<keyword evidence="4" id="KW-1185">Reference proteome</keyword>
<accession>A0AAN5YYH6</accession>
<sequence>MQLNDPIYNLTINMRDSSRASRALADLAPPDSGDGSPEVRIINMLQAVRVKKLSIPGAEVVTAAIEDNSDQDEQDDISSYEGWDYSRPTTYAPSHDRLSTCLAPHVKILPVHSGSITSAPAMFPSTLSMDHVGTRSSKRPPDSEPASAPRFLIRVSSNSNDIHDQVMLGRTNLPQDLIFSIVIKQSEINQYLLMELTIDIALGSNDPTYFLMSNYTGPGAHMLTNLRFNAFLRRFMIRIIISVICVFGFFLDLRKDRLLPRLSMS</sequence>
<dbReference type="EMBL" id="JAAMOD010000549">
    <property type="protein sequence ID" value="KAF5227658.1"/>
    <property type="molecule type" value="Genomic_DNA"/>
</dbReference>